<feature type="region of interest" description="Disordered" evidence="10">
    <location>
        <begin position="173"/>
        <end position="217"/>
    </location>
</feature>
<protein>
    <recommendedName>
        <fullName evidence="1">cAMP-dependent protein kinase</fullName>
        <ecNumber evidence="1">2.7.11.11</ecNumber>
    </recommendedName>
</protein>
<dbReference type="GO" id="GO:0004691">
    <property type="term" value="F:cAMP-dependent protein kinase activity"/>
    <property type="evidence" value="ECO:0007669"/>
    <property type="project" value="UniProtKB-EC"/>
</dbReference>
<evidence type="ECO:0000259" key="11">
    <source>
        <dbReference type="PROSITE" id="PS50011"/>
    </source>
</evidence>
<dbReference type="PROSITE" id="PS00107">
    <property type="entry name" value="PROTEIN_KINASE_ATP"/>
    <property type="match status" value="1"/>
</dbReference>
<feature type="region of interest" description="Disordered" evidence="10">
    <location>
        <begin position="1"/>
        <end position="47"/>
    </location>
</feature>
<dbReference type="GO" id="GO:0005829">
    <property type="term" value="C:cytosol"/>
    <property type="evidence" value="ECO:0007669"/>
    <property type="project" value="TreeGrafter"/>
</dbReference>
<dbReference type="Pfam" id="PF00069">
    <property type="entry name" value="Pkinase"/>
    <property type="match status" value="1"/>
</dbReference>
<comment type="catalytic activity">
    <reaction evidence="8">
        <text>L-seryl-[protein] + ATP = O-phospho-L-seryl-[protein] + ADP + H(+)</text>
        <dbReference type="Rhea" id="RHEA:17989"/>
        <dbReference type="Rhea" id="RHEA-COMP:9863"/>
        <dbReference type="Rhea" id="RHEA-COMP:11604"/>
        <dbReference type="ChEBI" id="CHEBI:15378"/>
        <dbReference type="ChEBI" id="CHEBI:29999"/>
        <dbReference type="ChEBI" id="CHEBI:30616"/>
        <dbReference type="ChEBI" id="CHEBI:83421"/>
        <dbReference type="ChEBI" id="CHEBI:456216"/>
        <dbReference type="EC" id="2.7.11.11"/>
    </reaction>
</comment>
<keyword evidence="5 13" id="KW-0418">Kinase</keyword>
<evidence type="ECO:0000256" key="8">
    <source>
        <dbReference type="ARBA" id="ARBA00047454"/>
    </source>
</evidence>
<evidence type="ECO:0000256" key="7">
    <source>
        <dbReference type="ARBA" id="ARBA00047292"/>
    </source>
</evidence>
<feature type="compositionally biased region" description="Polar residues" evidence="10">
    <location>
        <begin position="70"/>
        <end position="100"/>
    </location>
</feature>
<evidence type="ECO:0000256" key="9">
    <source>
        <dbReference type="PROSITE-ProRule" id="PRU10141"/>
    </source>
</evidence>
<feature type="compositionally biased region" description="Polar residues" evidence="10">
    <location>
        <begin position="1"/>
        <end position="10"/>
    </location>
</feature>
<evidence type="ECO:0000313" key="13">
    <source>
        <dbReference type="EMBL" id="KAJ3256391.1"/>
    </source>
</evidence>
<reference evidence="13" key="1">
    <citation type="submission" date="2020-05" db="EMBL/GenBank/DDBJ databases">
        <title>Phylogenomic resolution of chytrid fungi.</title>
        <authorList>
            <person name="Stajich J.E."/>
            <person name="Amses K."/>
            <person name="Simmons R."/>
            <person name="Seto K."/>
            <person name="Myers J."/>
            <person name="Bonds A."/>
            <person name="Quandt C.A."/>
            <person name="Barry K."/>
            <person name="Liu P."/>
            <person name="Grigoriev I."/>
            <person name="Longcore J.E."/>
            <person name="James T.Y."/>
        </authorList>
    </citation>
    <scope>NUCLEOTIDE SEQUENCE</scope>
    <source>
        <strain evidence="13">PLAUS21</strain>
    </source>
</reference>
<evidence type="ECO:0000256" key="10">
    <source>
        <dbReference type="SAM" id="MobiDB-lite"/>
    </source>
</evidence>
<comment type="caution">
    <text evidence="13">The sequence shown here is derived from an EMBL/GenBank/DDBJ whole genome shotgun (WGS) entry which is preliminary data.</text>
</comment>
<dbReference type="AlphaFoldDB" id="A0AAD5UEZ2"/>
<dbReference type="GO" id="GO:0005524">
    <property type="term" value="F:ATP binding"/>
    <property type="evidence" value="ECO:0007669"/>
    <property type="project" value="UniProtKB-UniRule"/>
</dbReference>
<keyword evidence="6 9" id="KW-0067">ATP-binding</keyword>
<name>A0AAD5UEZ2_9FUNG</name>
<dbReference type="InterPro" id="IPR000961">
    <property type="entry name" value="AGC-kinase_C"/>
</dbReference>
<dbReference type="PROSITE" id="PS00108">
    <property type="entry name" value="PROTEIN_KINASE_ST"/>
    <property type="match status" value="1"/>
</dbReference>
<keyword evidence="3" id="KW-0808">Transferase</keyword>
<comment type="catalytic activity">
    <reaction evidence="7">
        <text>L-threonyl-[protein] + ATP = O-phospho-L-threonyl-[protein] + ADP + H(+)</text>
        <dbReference type="Rhea" id="RHEA:46608"/>
        <dbReference type="Rhea" id="RHEA-COMP:11060"/>
        <dbReference type="Rhea" id="RHEA-COMP:11605"/>
        <dbReference type="ChEBI" id="CHEBI:15378"/>
        <dbReference type="ChEBI" id="CHEBI:30013"/>
        <dbReference type="ChEBI" id="CHEBI:30616"/>
        <dbReference type="ChEBI" id="CHEBI:61977"/>
        <dbReference type="ChEBI" id="CHEBI:456216"/>
        <dbReference type="EC" id="2.7.11.11"/>
    </reaction>
</comment>
<keyword evidence="2" id="KW-0723">Serine/threonine-protein kinase</keyword>
<accession>A0AAD5UEZ2</accession>
<dbReference type="Gene3D" id="3.30.200.20">
    <property type="entry name" value="Phosphorylase Kinase, domain 1"/>
    <property type="match status" value="1"/>
</dbReference>
<evidence type="ECO:0000256" key="4">
    <source>
        <dbReference type="ARBA" id="ARBA00022741"/>
    </source>
</evidence>
<dbReference type="FunFam" id="1.10.510.10:FF:000008">
    <property type="entry name" value="Non-specific serine/threonine protein kinase"/>
    <property type="match status" value="1"/>
</dbReference>
<dbReference type="EC" id="2.7.11.11" evidence="1"/>
<dbReference type="PROSITE" id="PS50011">
    <property type="entry name" value="PROTEIN_KINASE_DOM"/>
    <property type="match status" value="1"/>
</dbReference>
<dbReference type="InterPro" id="IPR008271">
    <property type="entry name" value="Ser/Thr_kinase_AS"/>
</dbReference>
<feature type="binding site" evidence="9">
    <location>
        <position position="334"/>
    </location>
    <ligand>
        <name>ATP</name>
        <dbReference type="ChEBI" id="CHEBI:30616"/>
    </ligand>
</feature>
<dbReference type="EMBL" id="JADGKB010000051">
    <property type="protein sequence ID" value="KAJ3256391.1"/>
    <property type="molecule type" value="Genomic_DNA"/>
</dbReference>
<feature type="domain" description="AGC-kinase C-terminal" evidence="12">
    <location>
        <begin position="554"/>
        <end position="619"/>
    </location>
</feature>
<dbReference type="FunFam" id="3.30.200.20:FF:000042">
    <property type="entry name" value="Aurora kinase A"/>
    <property type="match status" value="1"/>
</dbReference>
<dbReference type="PANTHER" id="PTHR24353">
    <property type="entry name" value="CYCLIC NUCLEOTIDE-DEPENDENT PROTEIN KINASE"/>
    <property type="match status" value="1"/>
</dbReference>
<evidence type="ECO:0000259" key="12">
    <source>
        <dbReference type="PROSITE" id="PS51285"/>
    </source>
</evidence>
<evidence type="ECO:0000313" key="14">
    <source>
        <dbReference type="Proteomes" id="UP001210925"/>
    </source>
</evidence>
<dbReference type="InterPro" id="IPR011009">
    <property type="entry name" value="Kinase-like_dom_sf"/>
</dbReference>
<feature type="compositionally biased region" description="Basic and acidic residues" evidence="10">
    <location>
        <begin position="26"/>
        <end position="42"/>
    </location>
</feature>
<evidence type="ECO:0000256" key="5">
    <source>
        <dbReference type="ARBA" id="ARBA00022777"/>
    </source>
</evidence>
<feature type="region of interest" description="Disordered" evidence="10">
    <location>
        <begin position="68"/>
        <end position="140"/>
    </location>
</feature>
<evidence type="ECO:0000256" key="1">
    <source>
        <dbReference type="ARBA" id="ARBA00012444"/>
    </source>
</evidence>
<feature type="compositionally biased region" description="Polar residues" evidence="10">
    <location>
        <begin position="186"/>
        <end position="205"/>
    </location>
</feature>
<sequence>MIELPNNLQNPKIEVKTKLSPNLPRKPQDATEKLKHEGDKKPSGINLFYAGANSSTSALDVKDEKIAHRNSVSSRNGSQVLNTSSSNTQISKPATTSLSRGYTAPGGFKSSITAIPHLPNLPESGTATPPAQGSYKNSTLGGEVMFSDSCDELGTKKETEGLGEKVKSMHIHISSHQSVKGKSKTGKQSPAGSPHSGTPTESPKSSNKDLQKGLDPNPLKARLLSFSKRLKGISSNTPSSGQHMSSLDLSIQKKKTVENKNSSSIKLSQTPAHVPNIPASSAFDISSPPAETRTKCLDDYYVIRRVGKGGFATVFLVRLKTSTGRYFALKVIKKQEVVRLKQERQIMNEKNILFELKHPLLVDLYHTFQSPSNLFMVMEFVAGGDLFTLLRRSKMFAEPQAKFYVVEVLAVLEYLHSMKVVYRDLKPENILLDSTGHIKLADFGFAKRLITTTSSFCGTPDYIAAEIVASKPYSFTVDWWSLGVLIFELISGKTPFRADDSEGIYQNIQSGKIQWTPQVTGPIKTVCSGLLEVDPRKRLGAHGAGEIKRQEWFHDIPWEKIGHRGFNPPVIPAYASPETLEMEKVTKGVQTDYRDILGDTHQTTNSKWGDPFDGVFKGF</sequence>
<dbReference type="SUPFAM" id="SSF56112">
    <property type="entry name" value="Protein kinase-like (PK-like)"/>
    <property type="match status" value="1"/>
</dbReference>
<dbReference type="GO" id="GO:0005634">
    <property type="term" value="C:nucleus"/>
    <property type="evidence" value="ECO:0007669"/>
    <property type="project" value="TreeGrafter"/>
</dbReference>
<dbReference type="SMART" id="SM00220">
    <property type="entry name" value="S_TKc"/>
    <property type="match status" value="1"/>
</dbReference>
<dbReference type="GO" id="GO:0005952">
    <property type="term" value="C:cAMP-dependent protein kinase complex"/>
    <property type="evidence" value="ECO:0007669"/>
    <property type="project" value="TreeGrafter"/>
</dbReference>
<proteinExistence type="predicted"/>
<keyword evidence="4 9" id="KW-0547">Nucleotide-binding</keyword>
<dbReference type="PROSITE" id="PS51285">
    <property type="entry name" value="AGC_KINASE_CTER"/>
    <property type="match status" value="1"/>
</dbReference>
<dbReference type="Gene3D" id="1.10.510.10">
    <property type="entry name" value="Transferase(Phosphotransferase) domain 1"/>
    <property type="match status" value="1"/>
</dbReference>
<keyword evidence="14" id="KW-1185">Reference proteome</keyword>
<dbReference type="InterPro" id="IPR000719">
    <property type="entry name" value="Prot_kinase_dom"/>
</dbReference>
<dbReference type="Proteomes" id="UP001210925">
    <property type="component" value="Unassembled WGS sequence"/>
</dbReference>
<evidence type="ECO:0000256" key="2">
    <source>
        <dbReference type="ARBA" id="ARBA00022527"/>
    </source>
</evidence>
<gene>
    <name evidence="13" type="primary">PKA1_3</name>
    <name evidence="13" type="ORF">HK103_005520</name>
</gene>
<organism evidence="13 14">
    <name type="scientific">Boothiomyces macroporosus</name>
    <dbReference type="NCBI Taxonomy" id="261099"/>
    <lineage>
        <taxon>Eukaryota</taxon>
        <taxon>Fungi</taxon>
        <taxon>Fungi incertae sedis</taxon>
        <taxon>Chytridiomycota</taxon>
        <taxon>Chytridiomycota incertae sedis</taxon>
        <taxon>Chytridiomycetes</taxon>
        <taxon>Rhizophydiales</taxon>
        <taxon>Terramycetaceae</taxon>
        <taxon>Boothiomyces</taxon>
    </lineage>
</organism>
<dbReference type="InterPro" id="IPR017441">
    <property type="entry name" value="Protein_kinase_ATP_BS"/>
</dbReference>
<feature type="compositionally biased region" description="Polar residues" evidence="10">
    <location>
        <begin position="123"/>
        <end position="140"/>
    </location>
</feature>
<dbReference type="PANTHER" id="PTHR24353:SF153">
    <property type="entry name" value="CAMP-DEPENDENT PROTEIN KINASE CATALYTIC SUBUNIT 1"/>
    <property type="match status" value="1"/>
</dbReference>
<evidence type="ECO:0000256" key="6">
    <source>
        <dbReference type="ARBA" id="ARBA00022840"/>
    </source>
</evidence>
<evidence type="ECO:0000256" key="3">
    <source>
        <dbReference type="ARBA" id="ARBA00022679"/>
    </source>
</evidence>
<feature type="domain" description="Protein kinase" evidence="11">
    <location>
        <begin position="300"/>
        <end position="553"/>
    </location>
</feature>